<evidence type="ECO:0000313" key="4">
    <source>
        <dbReference type="Proteomes" id="UP001597079"/>
    </source>
</evidence>
<evidence type="ECO:0000259" key="2">
    <source>
        <dbReference type="Pfam" id="PF13439"/>
    </source>
</evidence>
<feature type="domain" description="Glycosyl transferase family 1" evidence="1">
    <location>
        <begin position="180"/>
        <end position="335"/>
    </location>
</feature>
<keyword evidence="4" id="KW-1185">Reference proteome</keyword>
<feature type="domain" description="Glycosyltransferase subfamily 4-like N-terminal" evidence="2">
    <location>
        <begin position="18"/>
        <end position="165"/>
    </location>
</feature>
<dbReference type="GO" id="GO:0016757">
    <property type="term" value="F:glycosyltransferase activity"/>
    <property type="evidence" value="ECO:0007669"/>
    <property type="project" value="UniProtKB-KW"/>
</dbReference>
<proteinExistence type="predicted"/>
<dbReference type="PANTHER" id="PTHR45947:SF3">
    <property type="entry name" value="SULFOQUINOVOSYL TRANSFERASE SQD2"/>
    <property type="match status" value="1"/>
</dbReference>
<dbReference type="InterPro" id="IPR028098">
    <property type="entry name" value="Glyco_trans_4-like_N"/>
</dbReference>
<name>A0ABW4JCJ9_9BACL</name>
<organism evidence="3 4">
    <name type="scientific">Alicyclobacillus fodiniaquatilis</name>
    <dbReference type="NCBI Taxonomy" id="1661150"/>
    <lineage>
        <taxon>Bacteria</taxon>
        <taxon>Bacillati</taxon>
        <taxon>Bacillota</taxon>
        <taxon>Bacilli</taxon>
        <taxon>Bacillales</taxon>
        <taxon>Alicyclobacillaceae</taxon>
        <taxon>Alicyclobacillus</taxon>
    </lineage>
</organism>
<dbReference type="EMBL" id="JBHUCX010000004">
    <property type="protein sequence ID" value="MFD1673434.1"/>
    <property type="molecule type" value="Genomic_DNA"/>
</dbReference>
<dbReference type="CDD" id="cd03801">
    <property type="entry name" value="GT4_PimA-like"/>
    <property type="match status" value="1"/>
</dbReference>
<dbReference type="SUPFAM" id="SSF53756">
    <property type="entry name" value="UDP-Glycosyltransferase/glycogen phosphorylase"/>
    <property type="match status" value="1"/>
</dbReference>
<dbReference type="PANTHER" id="PTHR45947">
    <property type="entry name" value="SULFOQUINOVOSYL TRANSFERASE SQD2"/>
    <property type="match status" value="1"/>
</dbReference>
<keyword evidence="3" id="KW-0328">Glycosyltransferase</keyword>
<evidence type="ECO:0000259" key="1">
    <source>
        <dbReference type="Pfam" id="PF00534"/>
    </source>
</evidence>
<dbReference type="Proteomes" id="UP001597079">
    <property type="component" value="Unassembled WGS sequence"/>
</dbReference>
<dbReference type="Gene3D" id="3.40.50.2000">
    <property type="entry name" value="Glycogen Phosphorylase B"/>
    <property type="match status" value="2"/>
</dbReference>
<dbReference type="InterPro" id="IPR001296">
    <property type="entry name" value="Glyco_trans_1"/>
</dbReference>
<dbReference type="Pfam" id="PF00534">
    <property type="entry name" value="Glycos_transf_1"/>
    <property type="match status" value="1"/>
</dbReference>
<accession>A0ABW4JCJ9</accession>
<comment type="caution">
    <text evidence="3">The sequence shown here is derived from an EMBL/GenBank/DDBJ whole genome shotgun (WGS) entry which is preliminary data.</text>
</comment>
<dbReference type="Pfam" id="PF13439">
    <property type="entry name" value="Glyco_transf_4"/>
    <property type="match status" value="1"/>
</dbReference>
<protein>
    <submittedName>
        <fullName evidence="3">Glycosyltransferase family 4 protein</fullName>
        <ecNumber evidence="3">2.4.-.-</ecNumber>
    </submittedName>
</protein>
<reference evidence="4" key="1">
    <citation type="journal article" date="2019" name="Int. J. Syst. Evol. Microbiol.">
        <title>The Global Catalogue of Microorganisms (GCM) 10K type strain sequencing project: providing services to taxonomists for standard genome sequencing and annotation.</title>
        <authorList>
            <consortium name="The Broad Institute Genomics Platform"/>
            <consortium name="The Broad Institute Genome Sequencing Center for Infectious Disease"/>
            <person name="Wu L."/>
            <person name="Ma J."/>
        </authorList>
    </citation>
    <scope>NUCLEOTIDE SEQUENCE [LARGE SCALE GENOMIC DNA]</scope>
    <source>
        <strain evidence="4">CGMCC 1.12286</strain>
    </source>
</reference>
<dbReference type="EC" id="2.4.-.-" evidence="3"/>
<sequence>MLVAPEDLPIPPTRGGSVQIYLSHLCAALAERKHIDITLISPGNVAQSKQYTHTPYRHIVVKGDKKTYWRRVHRFVKAGEPDVVQIDNRPLEALHILEANPHSKVVLNLHSLTFLGPRHIKTEEARTILQKADAVVCNSRNLADTIARRYKLKHNWRRHVIYPGVQSTTDTPALTRGHSTDTMRVLFVGRVIRQKGVHIAIEAIRQQHRQNNVSLTIVGKTHAWEKTYRKQIELDAKGLPIKFVGFVPPHELTELYKKHHLLICPSQKHEAFGLVNIEAMNHGLPVIASKLGGVPEAVGKHGGILVSRYQMPSEFAKAIDKMRDPKRYNKMSKYALRHAQKFTWKKTARKFDHLYRDICPAR</sequence>
<keyword evidence="3" id="KW-0808">Transferase</keyword>
<dbReference type="RefSeq" id="WP_377940864.1">
    <property type="nucleotide sequence ID" value="NZ_JBHUCX010000004.1"/>
</dbReference>
<dbReference type="InterPro" id="IPR050194">
    <property type="entry name" value="Glycosyltransferase_grp1"/>
</dbReference>
<gene>
    <name evidence="3" type="ORF">ACFSB2_01685</name>
</gene>
<evidence type="ECO:0000313" key="3">
    <source>
        <dbReference type="EMBL" id="MFD1673434.1"/>
    </source>
</evidence>